<protein>
    <recommendedName>
        <fullName evidence="4">N-acetylmuramoyl-L-alanine amidase</fullName>
    </recommendedName>
</protein>
<proteinExistence type="predicted"/>
<gene>
    <name evidence="2" type="ORF">ACFPBZ_25050</name>
</gene>
<accession>A0ABV9YTV8</accession>
<evidence type="ECO:0000313" key="2">
    <source>
        <dbReference type="EMBL" id="MFC5065509.1"/>
    </source>
</evidence>
<organism evidence="2 3">
    <name type="scientific">Actinomycetospora atypica</name>
    <dbReference type="NCBI Taxonomy" id="1290095"/>
    <lineage>
        <taxon>Bacteria</taxon>
        <taxon>Bacillati</taxon>
        <taxon>Actinomycetota</taxon>
        <taxon>Actinomycetes</taxon>
        <taxon>Pseudonocardiales</taxon>
        <taxon>Pseudonocardiaceae</taxon>
        <taxon>Actinomycetospora</taxon>
    </lineage>
</organism>
<dbReference type="EMBL" id="JBHSIV010000038">
    <property type="protein sequence ID" value="MFC5065509.1"/>
    <property type="molecule type" value="Genomic_DNA"/>
</dbReference>
<reference evidence="3" key="1">
    <citation type="journal article" date="2019" name="Int. J. Syst. Evol. Microbiol.">
        <title>The Global Catalogue of Microorganisms (GCM) 10K type strain sequencing project: providing services to taxonomists for standard genome sequencing and annotation.</title>
        <authorList>
            <consortium name="The Broad Institute Genomics Platform"/>
            <consortium name="The Broad Institute Genome Sequencing Center for Infectious Disease"/>
            <person name="Wu L."/>
            <person name="Ma J."/>
        </authorList>
    </citation>
    <scope>NUCLEOTIDE SEQUENCE [LARGE SCALE GENOMIC DNA]</scope>
    <source>
        <strain evidence="3">CGMCC 4.7093</strain>
    </source>
</reference>
<evidence type="ECO:0000256" key="1">
    <source>
        <dbReference type="SAM" id="MobiDB-lite"/>
    </source>
</evidence>
<keyword evidence="3" id="KW-1185">Reference proteome</keyword>
<sequence>MGSLGAVLNRPLPMTGPYRAPDEAEQARADELARGLLDGPDPGRAAALGFTTTTVAGRTLLEADPATERSWGVVVLPRGPAEVLVEVPHPQSDLRTEQIGLALLERLDGALLLQAGAHRRAGAADGAFPADVAHRPDSVFARLAAGLVAAHGLPQVQVHGCADRPGFDVVASSGAAAGSELLEAIVAGLRDAGERVRLGGDPGCEDLSGRRNVQGRTAARLGTVFVHLELSRSVRRSPHRREQVADAVAGAVRAATYHRPP</sequence>
<evidence type="ECO:0000313" key="3">
    <source>
        <dbReference type="Proteomes" id="UP001595947"/>
    </source>
</evidence>
<comment type="caution">
    <text evidence="2">The sequence shown here is derived from an EMBL/GenBank/DDBJ whole genome shotgun (WGS) entry which is preliminary data.</text>
</comment>
<evidence type="ECO:0008006" key="4">
    <source>
        <dbReference type="Google" id="ProtNLM"/>
    </source>
</evidence>
<dbReference type="Proteomes" id="UP001595947">
    <property type="component" value="Unassembled WGS sequence"/>
</dbReference>
<dbReference type="RefSeq" id="WP_378038838.1">
    <property type="nucleotide sequence ID" value="NZ_JBHSIV010000038.1"/>
</dbReference>
<name>A0ABV9YTV8_9PSEU</name>
<feature type="region of interest" description="Disordered" evidence="1">
    <location>
        <begin position="1"/>
        <end position="24"/>
    </location>
</feature>